<dbReference type="PANTHER" id="PTHR43806:SF11">
    <property type="entry name" value="CEREVISIN-RELATED"/>
    <property type="match status" value="1"/>
</dbReference>
<dbReference type="Proteomes" id="UP000681610">
    <property type="component" value="Unassembled WGS sequence"/>
</dbReference>
<evidence type="ECO:0000256" key="6">
    <source>
        <dbReference type="SAM" id="Phobius"/>
    </source>
</evidence>
<feature type="domain" description="Peptidase S8/S53" evidence="7">
    <location>
        <begin position="175"/>
        <end position="424"/>
    </location>
</feature>
<gene>
    <name evidence="8" type="ORF">J4N46_07660</name>
</gene>
<evidence type="ECO:0000256" key="5">
    <source>
        <dbReference type="PROSITE-ProRule" id="PRU01240"/>
    </source>
</evidence>
<evidence type="ECO:0000256" key="2">
    <source>
        <dbReference type="ARBA" id="ARBA00022670"/>
    </source>
</evidence>
<evidence type="ECO:0000313" key="8">
    <source>
        <dbReference type="EMBL" id="MBO1884299.1"/>
    </source>
</evidence>
<dbReference type="PROSITE" id="PS51892">
    <property type="entry name" value="SUBTILASE"/>
    <property type="match status" value="1"/>
</dbReference>
<dbReference type="InterPro" id="IPR050131">
    <property type="entry name" value="Peptidase_S8_subtilisin-like"/>
</dbReference>
<keyword evidence="6" id="KW-0472">Membrane</keyword>
<evidence type="ECO:0000256" key="1">
    <source>
        <dbReference type="ARBA" id="ARBA00011073"/>
    </source>
</evidence>
<dbReference type="PANTHER" id="PTHR43806">
    <property type="entry name" value="PEPTIDASE S8"/>
    <property type="match status" value="1"/>
</dbReference>
<dbReference type="PRINTS" id="PR00723">
    <property type="entry name" value="SUBTILISIN"/>
</dbReference>
<comment type="caution">
    <text evidence="8">The sequence shown here is derived from an EMBL/GenBank/DDBJ whole genome shotgun (WGS) entry which is preliminary data.</text>
</comment>
<dbReference type="SUPFAM" id="SSF52743">
    <property type="entry name" value="Subtilisin-like"/>
    <property type="match status" value="1"/>
</dbReference>
<dbReference type="Gene3D" id="3.40.50.200">
    <property type="entry name" value="Peptidase S8/S53 domain"/>
    <property type="match status" value="1"/>
</dbReference>
<dbReference type="EMBL" id="JAGDYP010000005">
    <property type="protein sequence ID" value="MBO1884299.1"/>
    <property type="molecule type" value="Genomic_DNA"/>
</dbReference>
<dbReference type="Pfam" id="PF00082">
    <property type="entry name" value="Peptidase_S8"/>
    <property type="match status" value="1"/>
</dbReference>
<dbReference type="PROSITE" id="PS00137">
    <property type="entry name" value="SUBTILASE_HIS"/>
    <property type="match status" value="1"/>
</dbReference>
<evidence type="ECO:0000256" key="3">
    <source>
        <dbReference type="ARBA" id="ARBA00022801"/>
    </source>
</evidence>
<protein>
    <submittedName>
        <fullName evidence="8">S8/S53 family peptidase</fullName>
    </submittedName>
</protein>
<dbReference type="InterPro" id="IPR023828">
    <property type="entry name" value="Peptidase_S8_Ser-AS"/>
</dbReference>
<dbReference type="InterPro" id="IPR036852">
    <property type="entry name" value="Peptidase_S8/S53_dom_sf"/>
</dbReference>
<dbReference type="PROSITE" id="PS00138">
    <property type="entry name" value="SUBTILASE_SER"/>
    <property type="match status" value="1"/>
</dbReference>
<keyword evidence="9" id="KW-1185">Reference proteome</keyword>
<dbReference type="RefSeq" id="WP_009414577.1">
    <property type="nucleotide sequence ID" value="NZ_CAUQMC010000007.1"/>
</dbReference>
<evidence type="ECO:0000259" key="7">
    <source>
        <dbReference type="Pfam" id="PF00082"/>
    </source>
</evidence>
<comment type="similarity">
    <text evidence="1 5">Belongs to the peptidase S8 family.</text>
</comment>
<keyword evidence="6" id="KW-1133">Transmembrane helix</keyword>
<keyword evidence="2 5" id="KW-0645">Protease</keyword>
<feature type="active site" description="Charge relay system" evidence="5">
    <location>
        <position position="183"/>
    </location>
</feature>
<keyword evidence="3 5" id="KW-0378">Hydrolase</keyword>
<sequence>MKHKYPFHYYLFLFIALVISILFWIFVLKERMGQGGYAASLPTTALPSLPNNYYTIKPIDRDKIIIDTIGKRQIVADLLNVAIKDTTYQTKHFLQDFIQKFDTIQYKINYVDSTINYIQLKVANEIDREGFKQEVKQKLPNYSLLVWDEALFDMQTTNRYMNRENLYPLQKITANNIKVAVVDNGFDLQHPSLKGKWINPYNATDNSSDVHPSAINHGTAVASIIVGNRFNDIEGIVPTAQLIPIKVSDANGYMSSTYIIKGVLYAIKQQADVVNLSLGAKLDAAAVIPETYQKDYIKNGAKDEESFWKELFSYAENNKTIIVLAAGNDGILTGFDPMARAENTIKVGAVNEYDQKSDFSNYGTLTTIYAQGENVKVASPNQQTEILQGTSFSAPIVSAFIAALKSKYPQYTSTQIIEELKRNTVQQNQLTILYNKTF</sequence>
<proteinExistence type="inferred from homology"/>
<name>A0ABS3PZJ3_9FLAO</name>
<evidence type="ECO:0000256" key="4">
    <source>
        <dbReference type="ARBA" id="ARBA00022825"/>
    </source>
</evidence>
<dbReference type="InterPro" id="IPR000209">
    <property type="entry name" value="Peptidase_S8/S53_dom"/>
</dbReference>
<feature type="active site" description="Charge relay system" evidence="5">
    <location>
        <position position="391"/>
    </location>
</feature>
<evidence type="ECO:0000313" key="9">
    <source>
        <dbReference type="Proteomes" id="UP000681610"/>
    </source>
</evidence>
<feature type="transmembrane region" description="Helical" evidence="6">
    <location>
        <begin position="7"/>
        <end position="27"/>
    </location>
</feature>
<reference evidence="8 9" key="1">
    <citation type="submission" date="2021-03" db="EMBL/GenBank/DDBJ databases">
        <title>Isolation and description of Capnocytophaga bilenii sp. nov., a novel Capnocytophaga species, isolated from a gingivitis subject.</title>
        <authorList>
            <person name="Antezack A."/>
            <person name="Monnet-Corti V."/>
            <person name="La Scola B."/>
        </authorList>
    </citation>
    <scope>NUCLEOTIDE SEQUENCE [LARGE SCALE GENOMIC DNA]</scope>
    <source>
        <strain evidence="8 9">Marseille-Q4570</strain>
    </source>
</reference>
<keyword evidence="6" id="KW-0812">Transmembrane</keyword>
<dbReference type="InterPro" id="IPR015500">
    <property type="entry name" value="Peptidase_S8_subtilisin-rel"/>
</dbReference>
<feature type="active site" description="Charge relay system" evidence="5">
    <location>
        <position position="217"/>
    </location>
</feature>
<dbReference type="InterPro" id="IPR022398">
    <property type="entry name" value="Peptidase_S8_His-AS"/>
</dbReference>
<dbReference type="CDD" id="cd00306">
    <property type="entry name" value="Peptidases_S8_S53"/>
    <property type="match status" value="1"/>
</dbReference>
<organism evidence="8 9">
    <name type="scientific">Capnocytophaga bilenii</name>
    <dbReference type="NCBI Taxonomy" id="2819369"/>
    <lineage>
        <taxon>Bacteria</taxon>
        <taxon>Pseudomonadati</taxon>
        <taxon>Bacteroidota</taxon>
        <taxon>Flavobacteriia</taxon>
        <taxon>Flavobacteriales</taxon>
        <taxon>Flavobacteriaceae</taxon>
        <taxon>Capnocytophaga</taxon>
    </lineage>
</organism>
<keyword evidence="4 5" id="KW-0720">Serine protease</keyword>
<accession>A0ABS3PZJ3</accession>